<keyword evidence="4" id="KW-0067">ATP-binding</keyword>
<name>A0A1U7PL10_9BACI</name>
<dbReference type="EMBL" id="FTPL01000001">
    <property type="protein sequence ID" value="SIT67584.1"/>
    <property type="molecule type" value="Genomic_DNA"/>
</dbReference>
<dbReference type="GO" id="GO:0016301">
    <property type="term" value="F:kinase activity"/>
    <property type="evidence" value="ECO:0007669"/>
    <property type="project" value="UniProtKB-KW"/>
</dbReference>
<dbReference type="GO" id="GO:0030975">
    <property type="term" value="F:thiamine binding"/>
    <property type="evidence" value="ECO:0007669"/>
    <property type="project" value="InterPro"/>
</dbReference>
<dbReference type="Proteomes" id="UP000187550">
    <property type="component" value="Unassembled WGS sequence"/>
</dbReference>
<feature type="domain" description="Thiamin pyrophosphokinase thiamin-binding" evidence="6">
    <location>
        <begin position="145"/>
        <end position="211"/>
    </location>
</feature>
<dbReference type="GO" id="GO:0006772">
    <property type="term" value="P:thiamine metabolic process"/>
    <property type="evidence" value="ECO:0007669"/>
    <property type="project" value="UniProtKB-UniRule"/>
</dbReference>
<gene>
    <name evidence="7" type="ORF">SAMN05428946_0239</name>
</gene>
<keyword evidence="3 7" id="KW-0418">Kinase</keyword>
<dbReference type="InterPro" id="IPR007371">
    <property type="entry name" value="TPK_catalytic"/>
</dbReference>
<dbReference type="SUPFAM" id="SSF63862">
    <property type="entry name" value="Thiamin pyrophosphokinase, substrate-binding domain"/>
    <property type="match status" value="1"/>
</dbReference>
<keyword evidence="8" id="KW-1185">Reference proteome</keyword>
<dbReference type="InterPro" id="IPR007373">
    <property type="entry name" value="Thiamin_PyroPKinase_B1-bd"/>
</dbReference>
<sequence>MTSEAVVVAGGPGSVIPPLGRLSGPDTVFIGADRGALRLVRQGIRPAAAVGDFDSVNKEELDEIRSGSDRLIRVPVEKNETDTELALLEAVAGSPRTVTLTGVTGGRLDHAESAMHAVFRMQRAHPGIRFRILDRYNELSFLHPGETKITKSDQFPYVSFFAFSEKVEGVVLDGFRYELQDGLILPGTTLYTSNEAISEVCTISFQTGICLMIRSTDA</sequence>
<dbReference type="Pfam" id="PF04263">
    <property type="entry name" value="TPK_catalytic"/>
    <property type="match status" value="1"/>
</dbReference>
<dbReference type="CDD" id="cd07995">
    <property type="entry name" value="TPK"/>
    <property type="match status" value="1"/>
</dbReference>
<dbReference type="Pfam" id="PF04265">
    <property type="entry name" value="TPK_B1_binding"/>
    <property type="match status" value="1"/>
</dbReference>
<dbReference type="GO" id="GO:0005524">
    <property type="term" value="F:ATP binding"/>
    <property type="evidence" value="ECO:0007669"/>
    <property type="project" value="UniProtKB-KW"/>
</dbReference>
<keyword evidence="2" id="KW-0547">Nucleotide-binding</keyword>
<dbReference type="InterPro" id="IPR006282">
    <property type="entry name" value="Thi_PPkinase"/>
</dbReference>
<reference evidence="8" key="1">
    <citation type="submission" date="2017-01" db="EMBL/GenBank/DDBJ databases">
        <authorList>
            <person name="Varghese N."/>
            <person name="Submissions S."/>
        </authorList>
    </citation>
    <scope>NUCLEOTIDE SEQUENCE [LARGE SCALE GENOMIC DNA]</scope>
    <source>
        <strain evidence="8">MNA4</strain>
    </source>
</reference>
<dbReference type="PANTHER" id="PTHR41299">
    <property type="entry name" value="THIAMINE PYROPHOSPHOKINASE"/>
    <property type="match status" value="1"/>
</dbReference>
<dbReference type="SUPFAM" id="SSF63999">
    <property type="entry name" value="Thiamin pyrophosphokinase, catalytic domain"/>
    <property type="match status" value="1"/>
</dbReference>
<evidence type="ECO:0000256" key="4">
    <source>
        <dbReference type="ARBA" id="ARBA00022840"/>
    </source>
</evidence>
<protein>
    <recommendedName>
        <fullName evidence="5">Thiamine diphosphokinase</fullName>
        <ecNumber evidence="5">2.7.6.2</ecNumber>
    </recommendedName>
</protein>
<accession>A0A1U7PL10</accession>
<keyword evidence="1" id="KW-0808">Transferase</keyword>
<dbReference type="PANTHER" id="PTHR41299:SF1">
    <property type="entry name" value="THIAMINE PYROPHOSPHOKINASE"/>
    <property type="match status" value="1"/>
</dbReference>
<organism evidence="7 8">
    <name type="scientific">Edaphobacillus lindanitolerans</name>
    <dbReference type="NCBI Taxonomy" id="550447"/>
    <lineage>
        <taxon>Bacteria</taxon>
        <taxon>Bacillati</taxon>
        <taxon>Bacillota</taxon>
        <taxon>Bacilli</taxon>
        <taxon>Bacillales</taxon>
        <taxon>Bacillaceae</taxon>
        <taxon>Edaphobacillus</taxon>
    </lineage>
</organism>
<dbReference type="STRING" id="550447.SAMN05428946_0239"/>
<dbReference type="GO" id="GO:0009229">
    <property type="term" value="P:thiamine diphosphate biosynthetic process"/>
    <property type="evidence" value="ECO:0007669"/>
    <property type="project" value="InterPro"/>
</dbReference>
<dbReference type="InterPro" id="IPR036371">
    <property type="entry name" value="TPK_B1-bd_sf"/>
</dbReference>
<dbReference type="InterPro" id="IPR053149">
    <property type="entry name" value="TPK"/>
</dbReference>
<evidence type="ECO:0000256" key="3">
    <source>
        <dbReference type="ARBA" id="ARBA00022777"/>
    </source>
</evidence>
<dbReference type="GO" id="GO:0004788">
    <property type="term" value="F:thiamine diphosphokinase activity"/>
    <property type="evidence" value="ECO:0007669"/>
    <property type="project" value="UniProtKB-UniRule"/>
</dbReference>
<evidence type="ECO:0000256" key="1">
    <source>
        <dbReference type="ARBA" id="ARBA00022679"/>
    </source>
</evidence>
<dbReference type="OrthoDB" id="9804377at2"/>
<dbReference type="InterPro" id="IPR036759">
    <property type="entry name" value="TPK_catalytic_sf"/>
</dbReference>
<evidence type="ECO:0000256" key="5">
    <source>
        <dbReference type="NCBIfam" id="TIGR01378"/>
    </source>
</evidence>
<dbReference type="NCBIfam" id="TIGR01378">
    <property type="entry name" value="thi_PPkinase"/>
    <property type="match status" value="1"/>
</dbReference>
<dbReference type="EC" id="2.7.6.2" evidence="5"/>
<proteinExistence type="predicted"/>
<evidence type="ECO:0000313" key="7">
    <source>
        <dbReference type="EMBL" id="SIT67584.1"/>
    </source>
</evidence>
<evidence type="ECO:0000259" key="6">
    <source>
        <dbReference type="SMART" id="SM00983"/>
    </source>
</evidence>
<evidence type="ECO:0000313" key="8">
    <source>
        <dbReference type="Proteomes" id="UP000187550"/>
    </source>
</evidence>
<evidence type="ECO:0000256" key="2">
    <source>
        <dbReference type="ARBA" id="ARBA00022741"/>
    </source>
</evidence>
<dbReference type="Gene3D" id="3.40.50.10240">
    <property type="entry name" value="Thiamin pyrophosphokinase, catalytic domain"/>
    <property type="match status" value="1"/>
</dbReference>
<dbReference type="AlphaFoldDB" id="A0A1U7PL10"/>
<dbReference type="SMART" id="SM00983">
    <property type="entry name" value="TPK_B1_binding"/>
    <property type="match status" value="1"/>
</dbReference>